<dbReference type="Pfam" id="PF12833">
    <property type="entry name" value="HTH_18"/>
    <property type="match status" value="1"/>
</dbReference>
<evidence type="ECO:0000256" key="3">
    <source>
        <dbReference type="ARBA" id="ARBA00023163"/>
    </source>
</evidence>
<dbReference type="InterPro" id="IPR014710">
    <property type="entry name" value="RmlC-like_jellyroll"/>
</dbReference>
<evidence type="ECO:0000256" key="1">
    <source>
        <dbReference type="ARBA" id="ARBA00023015"/>
    </source>
</evidence>
<dbReference type="CDD" id="cd02208">
    <property type="entry name" value="cupin_RmlC-like"/>
    <property type="match status" value="1"/>
</dbReference>
<organism evidence="5 6">
    <name type="scientific">Paenibacillus xylanivorans</name>
    <dbReference type="NCBI Taxonomy" id="1705561"/>
    <lineage>
        <taxon>Bacteria</taxon>
        <taxon>Bacillati</taxon>
        <taxon>Bacillota</taxon>
        <taxon>Bacilli</taxon>
        <taxon>Bacillales</taxon>
        <taxon>Paenibacillaceae</taxon>
        <taxon>Paenibacillus</taxon>
    </lineage>
</organism>
<keyword evidence="3" id="KW-0804">Transcription</keyword>
<dbReference type="SUPFAM" id="SSF46689">
    <property type="entry name" value="Homeodomain-like"/>
    <property type="match status" value="2"/>
</dbReference>
<dbReference type="RefSeq" id="WP_053784038.1">
    <property type="nucleotide sequence ID" value="NZ_LITU01000082.1"/>
</dbReference>
<dbReference type="InterPro" id="IPR009057">
    <property type="entry name" value="Homeodomain-like_sf"/>
</dbReference>
<dbReference type="Gene3D" id="1.10.10.60">
    <property type="entry name" value="Homeodomain-like"/>
    <property type="match status" value="2"/>
</dbReference>
<keyword evidence="1" id="KW-0805">Transcription regulation</keyword>
<dbReference type="PANTHER" id="PTHR43280:SF2">
    <property type="entry name" value="HTH-TYPE TRANSCRIPTIONAL REGULATOR EXSA"/>
    <property type="match status" value="1"/>
</dbReference>
<evidence type="ECO:0000313" key="5">
    <source>
        <dbReference type="EMBL" id="KOY13025.1"/>
    </source>
</evidence>
<dbReference type="SMART" id="SM00342">
    <property type="entry name" value="HTH_ARAC"/>
    <property type="match status" value="1"/>
</dbReference>
<sequence length="301" mass="34698">MSLQQSVYPLQRTSTYKEWSPNVHYAQFQSLPPGKLAKRRLYDFELLYVSQGEAATYMNDKHHILKAGQLIMLPAGVYHQNEVVSSPEARFIGIHFDFFNELTIQTEADMVVNEETVQHHKFAVEACAEGMTPLSFNPVYTPSPASVQLMEQLVHEFTMRPPGYELVCKALMLQLLTHLLRSSWRSSPRHDSVHGDKLLELMKRIEVAPSDPWTNSSIAKQLNLSVDHMAKLFKQMAGMPPNEYIQSIRLSEARKLLRETDFSIEAVGVQCGYPDIHYFSRMFRKYEGISPREYRKLSRML</sequence>
<dbReference type="PROSITE" id="PS01124">
    <property type="entry name" value="HTH_ARAC_FAMILY_2"/>
    <property type="match status" value="1"/>
</dbReference>
<protein>
    <submittedName>
        <fullName evidence="5">AraC family transcriptional regulator</fullName>
    </submittedName>
</protein>
<dbReference type="EMBL" id="LITU01000082">
    <property type="protein sequence ID" value="KOY13025.1"/>
    <property type="molecule type" value="Genomic_DNA"/>
</dbReference>
<evidence type="ECO:0000313" key="6">
    <source>
        <dbReference type="Proteomes" id="UP000037688"/>
    </source>
</evidence>
<dbReference type="PATRIC" id="fig|1705561.3.peg.6073"/>
<dbReference type="Proteomes" id="UP000037688">
    <property type="component" value="Unassembled WGS sequence"/>
</dbReference>
<dbReference type="PANTHER" id="PTHR43280">
    <property type="entry name" value="ARAC-FAMILY TRANSCRIPTIONAL REGULATOR"/>
    <property type="match status" value="1"/>
</dbReference>
<comment type="caution">
    <text evidence="5">The sequence shown here is derived from an EMBL/GenBank/DDBJ whole genome shotgun (WGS) entry which is preliminary data.</text>
</comment>
<dbReference type="InterPro" id="IPR018060">
    <property type="entry name" value="HTH_AraC"/>
</dbReference>
<dbReference type="InterPro" id="IPR018062">
    <property type="entry name" value="HTH_AraC-typ_CS"/>
</dbReference>
<dbReference type="Gene3D" id="2.60.120.10">
    <property type="entry name" value="Jelly Rolls"/>
    <property type="match status" value="1"/>
</dbReference>
<dbReference type="GO" id="GO:0003700">
    <property type="term" value="F:DNA-binding transcription factor activity"/>
    <property type="evidence" value="ECO:0007669"/>
    <property type="project" value="InterPro"/>
</dbReference>
<dbReference type="PROSITE" id="PS00041">
    <property type="entry name" value="HTH_ARAC_FAMILY_1"/>
    <property type="match status" value="1"/>
</dbReference>
<dbReference type="InterPro" id="IPR020449">
    <property type="entry name" value="Tscrpt_reg_AraC-type_HTH"/>
</dbReference>
<dbReference type="OrthoDB" id="625043at2"/>
<dbReference type="SUPFAM" id="SSF51215">
    <property type="entry name" value="Regulatory protein AraC"/>
    <property type="match status" value="1"/>
</dbReference>
<dbReference type="GO" id="GO:0043565">
    <property type="term" value="F:sequence-specific DNA binding"/>
    <property type="evidence" value="ECO:0007669"/>
    <property type="project" value="InterPro"/>
</dbReference>
<accession>A0A0N0C2K6</accession>
<evidence type="ECO:0000259" key="4">
    <source>
        <dbReference type="PROSITE" id="PS01124"/>
    </source>
</evidence>
<evidence type="ECO:0000256" key="2">
    <source>
        <dbReference type="ARBA" id="ARBA00023125"/>
    </source>
</evidence>
<dbReference type="PRINTS" id="PR00032">
    <property type="entry name" value="HTHARAC"/>
</dbReference>
<dbReference type="InterPro" id="IPR013096">
    <property type="entry name" value="Cupin_2"/>
</dbReference>
<keyword evidence="2" id="KW-0238">DNA-binding</keyword>
<gene>
    <name evidence="5" type="ORF">AMS66_28790</name>
</gene>
<keyword evidence="6" id="KW-1185">Reference proteome</keyword>
<name>A0A0N0C2K6_9BACL</name>
<dbReference type="InterPro" id="IPR037923">
    <property type="entry name" value="HTH-like"/>
</dbReference>
<reference evidence="5 6" key="1">
    <citation type="submission" date="2015-08" db="EMBL/GenBank/DDBJ databases">
        <title>Draft genome sequence of cellulolytic and xylanolytic Paenibacillus sp. A59, isolated from a decaying forest soil from Patagonia, Argentina.</title>
        <authorList>
            <person name="Ghio S."/>
            <person name="Caceres A.M."/>
            <person name="Talia P."/>
            <person name="Grasso D."/>
            <person name="Campos E."/>
        </authorList>
    </citation>
    <scope>NUCLEOTIDE SEQUENCE [LARGE SCALE GENOMIC DNA]</scope>
    <source>
        <strain evidence="5 6">A59</strain>
    </source>
</reference>
<dbReference type="Pfam" id="PF07883">
    <property type="entry name" value="Cupin_2"/>
    <property type="match status" value="1"/>
</dbReference>
<proteinExistence type="predicted"/>
<feature type="domain" description="HTH araC/xylS-type" evidence="4">
    <location>
        <begin position="199"/>
        <end position="297"/>
    </location>
</feature>
<dbReference type="AlphaFoldDB" id="A0A0N0C2K6"/>